<dbReference type="GO" id="GO:0003871">
    <property type="term" value="F:5-methyltetrahydropteroyltriglutamate-homocysteine S-methyltransferase activity"/>
    <property type="evidence" value="ECO:0007669"/>
    <property type="project" value="InterPro"/>
</dbReference>
<organism evidence="2 3">
    <name type="scientific">Streptoalloteichus hindustanus</name>
    <dbReference type="NCBI Taxonomy" id="2017"/>
    <lineage>
        <taxon>Bacteria</taxon>
        <taxon>Bacillati</taxon>
        <taxon>Actinomycetota</taxon>
        <taxon>Actinomycetes</taxon>
        <taxon>Pseudonocardiales</taxon>
        <taxon>Pseudonocardiaceae</taxon>
        <taxon>Streptoalloteichus</taxon>
    </lineage>
</organism>
<gene>
    <name evidence="2" type="ORF">SAMN05444320_104361</name>
</gene>
<dbReference type="InterPro" id="IPR002629">
    <property type="entry name" value="Met_Synth_C/arc"/>
</dbReference>
<dbReference type="CDD" id="cd03311">
    <property type="entry name" value="CIMS_C_terminal_like"/>
    <property type="match status" value="1"/>
</dbReference>
<name>A0A1M5DA09_STRHI</name>
<dbReference type="RefSeq" id="WP_073483357.1">
    <property type="nucleotide sequence ID" value="NZ_FQVN01000004.1"/>
</dbReference>
<dbReference type="GO" id="GO:0009086">
    <property type="term" value="P:methionine biosynthetic process"/>
    <property type="evidence" value="ECO:0007669"/>
    <property type="project" value="InterPro"/>
</dbReference>
<accession>A0A1M5DA09</accession>
<dbReference type="EMBL" id="FQVN01000004">
    <property type="protein sequence ID" value="SHF63806.1"/>
    <property type="molecule type" value="Genomic_DNA"/>
</dbReference>
<dbReference type="AlphaFoldDB" id="A0A1M5DA09"/>
<dbReference type="STRING" id="2017.SAMN05444320_104361"/>
<dbReference type="GO" id="GO:0008270">
    <property type="term" value="F:zinc ion binding"/>
    <property type="evidence" value="ECO:0007669"/>
    <property type="project" value="InterPro"/>
</dbReference>
<reference evidence="2 3" key="1">
    <citation type="submission" date="2016-11" db="EMBL/GenBank/DDBJ databases">
        <authorList>
            <person name="Jaros S."/>
            <person name="Januszkiewicz K."/>
            <person name="Wedrychowicz H."/>
        </authorList>
    </citation>
    <scope>NUCLEOTIDE SEQUENCE [LARGE SCALE GENOMIC DNA]</scope>
    <source>
        <strain evidence="2 3">DSM 44523</strain>
    </source>
</reference>
<feature type="domain" description="Cobalamin-independent methionine synthase MetE C-terminal/archaeal" evidence="1">
    <location>
        <begin position="4"/>
        <end position="316"/>
    </location>
</feature>
<keyword evidence="2" id="KW-0489">Methyltransferase</keyword>
<dbReference type="PANTHER" id="PTHR43844">
    <property type="entry name" value="METHIONINE SYNTHASE"/>
    <property type="match status" value="1"/>
</dbReference>
<sequence length="349" mass="36973">MTIPTEPIGSIPRPPELLAAMQSGDATALAAAQEAAVRDTITRMEQAGSPVVTDGEQAKPSFLTYPVADLPNLAPGGVVIPFADGHTRQLPTLTAGPFRYGAHAEQYLRAAQKHASAPVKQAVIAPSALSLLYPAGGIDGYSRESFLDDLVNEAEADIRRCLDAGAHVVQLDFTEGRLSLKLDPSGGVLDDFVALNNRVLERFSDDERARIGVHTCPGADQDSTHSLDVDYAGLLPKLLRMKAGNFYLQLASEPDPDRVLAVVADHLPPAARVFVGVIDPIDPAVETAEQVRDRVLAAAGYLPVDRLGTCDDCGFSPFADDTSTSRDTAFAKIRARVEGTALAAAQLGL</sequence>
<evidence type="ECO:0000313" key="3">
    <source>
        <dbReference type="Proteomes" id="UP000184501"/>
    </source>
</evidence>
<dbReference type="Gene3D" id="3.20.20.210">
    <property type="match status" value="1"/>
</dbReference>
<keyword evidence="2" id="KW-0808">Transferase</keyword>
<dbReference type="SUPFAM" id="SSF51726">
    <property type="entry name" value="UROD/MetE-like"/>
    <property type="match status" value="1"/>
</dbReference>
<dbReference type="Proteomes" id="UP000184501">
    <property type="component" value="Unassembled WGS sequence"/>
</dbReference>
<dbReference type="PANTHER" id="PTHR43844:SF2">
    <property type="entry name" value="SYNTHASE, VITAMIN-B12 INDEPENDENT, PUTATIVE (AFU_ORTHOLOGUE AFUA_3G12060)-RELATED"/>
    <property type="match status" value="1"/>
</dbReference>
<dbReference type="Pfam" id="PF01717">
    <property type="entry name" value="Meth_synt_2"/>
    <property type="match status" value="1"/>
</dbReference>
<dbReference type="OrthoDB" id="244285at2"/>
<proteinExistence type="predicted"/>
<protein>
    <submittedName>
        <fullName evidence="2">5-methyltetrahydropteroyltriglutamate--homocysteine methyltransferase</fullName>
    </submittedName>
</protein>
<keyword evidence="3" id="KW-1185">Reference proteome</keyword>
<dbReference type="InterPro" id="IPR038071">
    <property type="entry name" value="UROD/MetE-like_sf"/>
</dbReference>
<evidence type="ECO:0000313" key="2">
    <source>
        <dbReference type="EMBL" id="SHF63806.1"/>
    </source>
</evidence>
<evidence type="ECO:0000259" key="1">
    <source>
        <dbReference type="Pfam" id="PF01717"/>
    </source>
</evidence>
<dbReference type="GO" id="GO:0032259">
    <property type="term" value="P:methylation"/>
    <property type="evidence" value="ECO:0007669"/>
    <property type="project" value="UniProtKB-KW"/>
</dbReference>